<accession>A0A368GX11</accession>
<feature type="transmembrane region" description="Helical" evidence="1">
    <location>
        <begin position="113"/>
        <end position="134"/>
    </location>
</feature>
<keyword evidence="3" id="KW-1185">Reference proteome</keyword>
<evidence type="ECO:0000313" key="2">
    <source>
        <dbReference type="EMBL" id="RCN47560.1"/>
    </source>
</evidence>
<dbReference type="Proteomes" id="UP000252519">
    <property type="component" value="Unassembled WGS sequence"/>
</dbReference>
<keyword evidence="1" id="KW-1133">Transmembrane helix</keyword>
<dbReference type="SUPFAM" id="SSF81321">
    <property type="entry name" value="Family A G protein-coupled receptor-like"/>
    <property type="match status" value="1"/>
</dbReference>
<dbReference type="Gene3D" id="1.20.1070.10">
    <property type="entry name" value="Rhodopsin 7-helix transmembrane proteins"/>
    <property type="match status" value="1"/>
</dbReference>
<evidence type="ECO:0000256" key="1">
    <source>
        <dbReference type="SAM" id="Phobius"/>
    </source>
</evidence>
<proteinExistence type="predicted"/>
<reference evidence="2 3" key="1">
    <citation type="submission" date="2014-10" db="EMBL/GenBank/DDBJ databases">
        <title>Draft genome of the hookworm Ancylostoma caninum.</title>
        <authorList>
            <person name="Mitreva M."/>
        </authorList>
    </citation>
    <scope>NUCLEOTIDE SEQUENCE [LARGE SCALE GENOMIC DNA]</scope>
    <source>
        <strain evidence="2 3">Baltimore</strain>
    </source>
</reference>
<gene>
    <name evidence="2" type="ORF">ANCCAN_06331</name>
</gene>
<feature type="transmembrane region" description="Helical" evidence="1">
    <location>
        <begin position="82"/>
        <end position="101"/>
    </location>
</feature>
<evidence type="ECO:0000313" key="3">
    <source>
        <dbReference type="Proteomes" id="UP000252519"/>
    </source>
</evidence>
<organism evidence="2 3">
    <name type="scientific">Ancylostoma caninum</name>
    <name type="common">Dog hookworm</name>
    <dbReference type="NCBI Taxonomy" id="29170"/>
    <lineage>
        <taxon>Eukaryota</taxon>
        <taxon>Metazoa</taxon>
        <taxon>Ecdysozoa</taxon>
        <taxon>Nematoda</taxon>
        <taxon>Chromadorea</taxon>
        <taxon>Rhabditida</taxon>
        <taxon>Rhabditina</taxon>
        <taxon>Rhabditomorpha</taxon>
        <taxon>Strongyloidea</taxon>
        <taxon>Ancylostomatidae</taxon>
        <taxon>Ancylostomatinae</taxon>
        <taxon>Ancylostoma</taxon>
    </lineage>
</organism>
<feature type="transmembrane region" description="Helical" evidence="1">
    <location>
        <begin position="29"/>
        <end position="54"/>
    </location>
</feature>
<protein>
    <submittedName>
        <fullName evidence="2">Uncharacterized protein</fullName>
    </submittedName>
</protein>
<comment type="caution">
    <text evidence="2">The sequence shown here is derived from an EMBL/GenBank/DDBJ whole genome shotgun (WGS) entry which is preliminary data.</text>
</comment>
<dbReference type="AlphaFoldDB" id="A0A368GX11"/>
<sequence length="175" mass="19889">MINAIITLQDDKPTTSFCLTDRAVRKEFYYFMLLERIGCVFISALIYVIVIAQLNKRFARMEKMQVASRESNQFRSVRRSTVTVALSTLNAVVLLLIPDVVKYIGIFDYSRSYVSVLNSLSMTNVVLDALIVAYRHKEIRGSLKTCVCKVIRGASYEDRTSDVVCKVIPSRRTAD</sequence>
<name>A0A368GX11_ANCCA</name>
<dbReference type="OrthoDB" id="5872702at2759"/>
<keyword evidence="1" id="KW-0472">Membrane</keyword>
<keyword evidence="1" id="KW-0812">Transmembrane</keyword>
<dbReference type="EMBL" id="JOJR01000060">
    <property type="protein sequence ID" value="RCN47560.1"/>
    <property type="molecule type" value="Genomic_DNA"/>
</dbReference>